<dbReference type="AlphaFoldDB" id="A0A5B0QBC0"/>
<gene>
    <name evidence="1" type="ORF">PGT21_020216</name>
</gene>
<evidence type="ECO:0000313" key="1">
    <source>
        <dbReference type="EMBL" id="KAA1110392.1"/>
    </source>
</evidence>
<comment type="caution">
    <text evidence="1">The sequence shown here is derived from an EMBL/GenBank/DDBJ whole genome shotgun (WGS) entry which is preliminary data.</text>
</comment>
<accession>A0A5B0QBC0</accession>
<dbReference type="EMBL" id="VSWC01000027">
    <property type="protein sequence ID" value="KAA1110392.1"/>
    <property type="molecule type" value="Genomic_DNA"/>
</dbReference>
<reference evidence="1 2" key="1">
    <citation type="submission" date="2019-05" db="EMBL/GenBank/DDBJ databases">
        <title>Emergence of the Ug99 lineage of the wheat stem rust pathogen through somatic hybridization.</title>
        <authorList>
            <person name="Li F."/>
            <person name="Upadhyaya N.M."/>
            <person name="Sperschneider J."/>
            <person name="Matny O."/>
            <person name="Nguyen-Phuc H."/>
            <person name="Mago R."/>
            <person name="Raley C."/>
            <person name="Miller M.E."/>
            <person name="Silverstein K.A.T."/>
            <person name="Henningsen E."/>
            <person name="Hirsch C.D."/>
            <person name="Visser B."/>
            <person name="Pretorius Z.A."/>
            <person name="Steffenson B.J."/>
            <person name="Schwessinger B."/>
            <person name="Dodds P.N."/>
            <person name="Figueroa M."/>
        </authorList>
    </citation>
    <scope>NUCLEOTIDE SEQUENCE [LARGE SCALE GENOMIC DNA]</scope>
    <source>
        <strain evidence="1">21-0</strain>
    </source>
</reference>
<evidence type="ECO:0000313" key="2">
    <source>
        <dbReference type="Proteomes" id="UP000324748"/>
    </source>
</evidence>
<protein>
    <submittedName>
        <fullName evidence="1">Uncharacterized protein</fullName>
    </submittedName>
</protein>
<dbReference type="Proteomes" id="UP000324748">
    <property type="component" value="Unassembled WGS sequence"/>
</dbReference>
<keyword evidence="2" id="KW-1185">Reference proteome</keyword>
<sequence>MDHAHTCVENPQLRIQEHLYRLGLSSPLRKTETPALSSSTNLIGIRFNYPKSLDFSIIIDCQDYREKHLLSTPIFFFQTSLTCLIPILS</sequence>
<name>A0A5B0QBC0_PUCGR</name>
<proteinExistence type="predicted"/>
<organism evidence="1 2">
    <name type="scientific">Puccinia graminis f. sp. tritici</name>
    <dbReference type="NCBI Taxonomy" id="56615"/>
    <lineage>
        <taxon>Eukaryota</taxon>
        <taxon>Fungi</taxon>
        <taxon>Dikarya</taxon>
        <taxon>Basidiomycota</taxon>
        <taxon>Pucciniomycotina</taxon>
        <taxon>Pucciniomycetes</taxon>
        <taxon>Pucciniales</taxon>
        <taxon>Pucciniaceae</taxon>
        <taxon>Puccinia</taxon>
    </lineage>
</organism>